<feature type="compositionally biased region" description="Acidic residues" evidence="1">
    <location>
        <begin position="443"/>
        <end position="454"/>
    </location>
</feature>
<comment type="caution">
    <text evidence="2">The sequence shown here is derived from an EMBL/GenBank/DDBJ whole genome shotgun (WGS) entry which is preliminary data.</text>
</comment>
<organism evidence="2 3">
    <name type="scientific">Lactococcus garvieae</name>
    <dbReference type="NCBI Taxonomy" id="1363"/>
    <lineage>
        <taxon>Bacteria</taxon>
        <taxon>Bacillati</taxon>
        <taxon>Bacillota</taxon>
        <taxon>Bacilli</taxon>
        <taxon>Lactobacillales</taxon>
        <taxon>Streptococcaceae</taxon>
        <taxon>Lactococcus</taxon>
    </lineage>
</organism>
<dbReference type="AlphaFoldDB" id="A0A6L2ZZ42"/>
<dbReference type="Proteomes" id="UP000504756">
    <property type="component" value="Unassembled WGS sequence"/>
</dbReference>
<evidence type="ECO:0000313" key="2">
    <source>
        <dbReference type="EMBL" id="GFO52847.1"/>
    </source>
</evidence>
<gene>
    <name evidence="2" type="ORF">ikelab_21220</name>
</gene>
<reference evidence="2 3" key="1">
    <citation type="submission" date="2020-06" db="EMBL/GenBank/DDBJ databases">
        <title>Draft genome sequence of Lactic acid bacteria from Okinawan-style tofu.</title>
        <authorList>
            <person name="Takara I."/>
            <person name="Ikematsu S."/>
        </authorList>
    </citation>
    <scope>NUCLEOTIDE SEQUENCE [LARGE SCALE GENOMIC DNA]</scope>
    <source>
        <strain evidence="3">lg38</strain>
    </source>
</reference>
<proteinExistence type="predicted"/>
<evidence type="ECO:0000256" key="1">
    <source>
        <dbReference type="SAM" id="MobiDB-lite"/>
    </source>
</evidence>
<evidence type="ECO:0000313" key="3">
    <source>
        <dbReference type="Proteomes" id="UP000504756"/>
    </source>
</evidence>
<dbReference type="Pfam" id="PF05133">
    <property type="entry name" value="SPP1_portal"/>
    <property type="match status" value="1"/>
</dbReference>
<dbReference type="EMBL" id="BLXU01000018">
    <property type="protein sequence ID" value="GFO52847.1"/>
    <property type="molecule type" value="Genomic_DNA"/>
</dbReference>
<accession>A0A6L2ZZ42</accession>
<protein>
    <submittedName>
        <fullName evidence="2">Chromosome partitioning protein ParB</fullName>
    </submittedName>
</protein>
<dbReference type="InterPro" id="IPR021145">
    <property type="entry name" value="Portal_protein_SPP1_Gp6-like"/>
</dbReference>
<sequence>MDVQKAIYLYKRADFDVKVRESHKKYRKALKYYLNENDITKPNGGESKADGKKDEREQLLRKSDSRVSNNYHQLLVDQKASYVGATVPVFDVKNEDLNKIINTELGDKFPRTVHRLIIDSSNAGDAWLHVWNDEEEGNKFKYAIVAPDELTPIYNNDIEKKIIAVRREYSQIDEESGEPFTFVEFWTKEEASFFKFKSTYDEMIVNNCIRTFDKTALIDGDNVNVLKHGFDGIPFIRFPNNQLHTSDLDKYKGLIDVYDKVYNGFVNDVEDVQEVILVLTNYGGADLNQFMEELNKYKAIKRDSYGDGDKSGVDTLTIDIPVEARNILLDKTLDSIFVQGQGVNPTKLEKLGNNSGVALKMLYGLLELKASALESEYRVGFNRLIHFILQSKGKDQDDLEIIQTWERSSIQNEQEKADMVAKLGDVTSKQNIAKNNPLVEDWKEELELQEEQDPYEEKAKLLAEKVSEDEATPTE</sequence>
<feature type="compositionally biased region" description="Basic and acidic residues" evidence="1">
    <location>
        <begin position="455"/>
        <end position="468"/>
    </location>
</feature>
<feature type="region of interest" description="Disordered" evidence="1">
    <location>
        <begin position="443"/>
        <end position="475"/>
    </location>
</feature>
<name>A0A6L2ZZ42_9LACT</name>
<dbReference type="RefSeq" id="WP_176490775.1">
    <property type="nucleotide sequence ID" value="NZ_BLXU01000018.1"/>
</dbReference>